<evidence type="ECO:0000313" key="3">
    <source>
        <dbReference type="Proteomes" id="UP001596297"/>
    </source>
</evidence>
<evidence type="ECO:0000313" key="2">
    <source>
        <dbReference type="EMBL" id="MFC6592208.1"/>
    </source>
</evidence>
<keyword evidence="3" id="KW-1185">Reference proteome</keyword>
<evidence type="ECO:0000259" key="1">
    <source>
        <dbReference type="PROSITE" id="PS51186"/>
    </source>
</evidence>
<proteinExistence type="predicted"/>
<dbReference type="Pfam" id="PF00583">
    <property type="entry name" value="Acetyltransf_1"/>
    <property type="match status" value="1"/>
</dbReference>
<keyword evidence="2" id="KW-0012">Acyltransferase</keyword>
<gene>
    <name evidence="2" type="ORF">ACFP81_09495</name>
</gene>
<feature type="domain" description="N-acetyltransferase" evidence="1">
    <location>
        <begin position="10"/>
        <end position="159"/>
    </location>
</feature>
<dbReference type="Gene3D" id="3.40.630.30">
    <property type="match status" value="1"/>
</dbReference>
<dbReference type="InterPro" id="IPR000182">
    <property type="entry name" value="GNAT_dom"/>
</dbReference>
<dbReference type="RefSeq" id="WP_380083217.1">
    <property type="nucleotide sequence ID" value="NZ_JBHSWD010000001.1"/>
</dbReference>
<name>A0ABW1YFJ0_9DEIO</name>
<accession>A0ABW1YFJ0</accession>
<dbReference type="CDD" id="cd04301">
    <property type="entry name" value="NAT_SF"/>
    <property type="match status" value="1"/>
</dbReference>
<comment type="caution">
    <text evidence="2">The sequence shown here is derived from an EMBL/GenBank/DDBJ whole genome shotgun (WGS) entry which is preliminary data.</text>
</comment>
<dbReference type="InterPro" id="IPR016181">
    <property type="entry name" value="Acyl_CoA_acyltransferase"/>
</dbReference>
<dbReference type="EMBL" id="JBHSWD010000001">
    <property type="protein sequence ID" value="MFC6592208.1"/>
    <property type="molecule type" value="Genomic_DNA"/>
</dbReference>
<dbReference type="EC" id="2.3.-.-" evidence="2"/>
<sequence>MPAGEAIKIIEGYELRPITKQEYEAQYNQSYKDVFQSSVYEYPPAPVVPLEGRRVFTFGIFHGDEVVGWHRARQADERTINMSVTGLLPAHQGKGIYTRLLPLLLEHYREAGFTFVTSQHQPTNNAVIIPKLRAGFVIQGMSMRRAGMMVQLLYSFDKDYCHYLEELCGHKTSEPTHLGEQ</sequence>
<dbReference type="GO" id="GO:0016746">
    <property type="term" value="F:acyltransferase activity"/>
    <property type="evidence" value="ECO:0007669"/>
    <property type="project" value="UniProtKB-KW"/>
</dbReference>
<dbReference type="PROSITE" id="PS51186">
    <property type="entry name" value="GNAT"/>
    <property type="match status" value="1"/>
</dbReference>
<dbReference type="Proteomes" id="UP001596297">
    <property type="component" value="Unassembled WGS sequence"/>
</dbReference>
<dbReference type="SUPFAM" id="SSF55729">
    <property type="entry name" value="Acyl-CoA N-acyltransferases (Nat)"/>
    <property type="match status" value="1"/>
</dbReference>
<reference evidence="3" key="1">
    <citation type="journal article" date="2019" name="Int. J. Syst. Evol. Microbiol.">
        <title>The Global Catalogue of Microorganisms (GCM) 10K type strain sequencing project: providing services to taxonomists for standard genome sequencing and annotation.</title>
        <authorList>
            <consortium name="The Broad Institute Genomics Platform"/>
            <consortium name="The Broad Institute Genome Sequencing Center for Infectious Disease"/>
            <person name="Wu L."/>
            <person name="Ma J."/>
        </authorList>
    </citation>
    <scope>NUCLEOTIDE SEQUENCE [LARGE SCALE GENOMIC DNA]</scope>
    <source>
        <strain evidence="3">CGMCC 1.15772</strain>
    </source>
</reference>
<organism evidence="2 3">
    <name type="scientific">Deinococcus lacus</name>
    <dbReference type="NCBI Taxonomy" id="392561"/>
    <lineage>
        <taxon>Bacteria</taxon>
        <taxon>Thermotogati</taxon>
        <taxon>Deinococcota</taxon>
        <taxon>Deinococci</taxon>
        <taxon>Deinococcales</taxon>
        <taxon>Deinococcaceae</taxon>
        <taxon>Deinococcus</taxon>
    </lineage>
</organism>
<keyword evidence="2" id="KW-0808">Transferase</keyword>
<protein>
    <submittedName>
        <fullName evidence="2">GNAT family N-acetyltransferase</fullName>
        <ecNumber evidence="2">2.3.-.-</ecNumber>
    </submittedName>
</protein>